<dbReference type="AlphaFoldDB" id="A0A928VRJ2"/>
<sequence length="267" mass="29377">MSQLQAATILITGAGGGFGQELTRQLLAKGSHLILTDHPSVNLSALCQRLDESDMVTMGKVIACLDIDLADAAGCEHLYAAIQQLNLIPDIVINNAGIALLGYVVDTPAERWEELLQINLLTPMRLSQHFAADMIARQQGHIVNISSLAGWIAIPGLTAYSASKYGLRGFSEGLRHELAPYHVRVTTVYPFFSRTPILSAPRFGRFAESNIAVPPALTTDPRQIIAKTIRAMERNQNEVFPDQFALVGQWLKRYFPVAFSWLGQIRP</sequence>
<evidence type="ECO:0000313" key="5">
    <source>
        <dbReference type="Proteomes" id="UP000625316"/>
    </source>
</evidence>
<keyword evidence="5" id="KW-1185">Reference proteome</keyword>
<dbReference type="InterPro" id="IPR020904">
    <property type="entry name" value="Sc_DH/Rdtase_CS"/>
</dbReference>
<evidence type="ECO:0000313" key="4">
    <source>
        <dbReference type="EMBL" id="MBE9031237.1"/>
    </source>
</evidence>
<dbReference type="SUPFAM" id="SSF51735">
    <property type="entry name" value="NAD(P)-binding Rossmann-fold domains"/>
    <property type="match status" value="1"/>
</dbReference>
<dbReference type="GO" id="GO:0016020">
    <property type="term" value="C:membrane"/>
    <property type="evidence" value="ECO:0007669"/>
    <property type="project" value="TreeGrafter"/>
</dbReference>
<dbReference type="PROSITE" id="PS00061">
    <property type="entry name" value="ADH_SHORT"/>
    <property type="match status" value="1"/>
</dbReference>
<dbReference type="CDD" id="cd05233">
    <property type="entry name" value="SDR_c"/>
    <property type="match status" value="1"/>
</dbReference>
<comment type="similarity">
    <text evidence="1 3">Belongs to the short-chain dehydrogenases/reductases (SDR) family.</text>
</comment>
<dbReference type="PRINTS" id="PR00081">
    <property type="entry name" value="GDHRDH"/>
</dbReference>
<organism evidence="4 5">
    <name type="scientific">Romeriopsis navalis LEGE 11480</name>
    <dbReference type="NCBI Taxonomy" id="2777977"/>
    <lineage>
        <taxon>Bacteria</taxon>
        <taxon>Bacillati</taxon>
        <taxon>Cyanobacteriota</taxon>
        <taxon>Cyanophyceae</taxon>
        <taxon>Leptolyngbyales</taxon>
        <taxon>Leptolyngbyaceae</taxon>
        <taxon>Romeriopsis</taxon>
        <taxon>Romeriopsis navalis</taxon>
    </lineage>
</organism>
<dbReference type="Pfam" id="PF00106">
    <property type="entry name" value="adh_short"/>
    <property type="match status" value="1"/>
</dbReference>
<dbReference type="PANTHER" id="PTHR44196">
    <property type="entry name" value="DEHYDROGENASE/REDUCTASE SDR FAMILY MEMBER 7B"/>
    <property type="match status" value="1"/>
</dbReference>
<dbReference type="InterPro" id="IPR036291">
    <property type="entry name" value="NAD(P)-bd_dom_sf"/>
</dbReference>
<dbReference type="Gene3D" id="3.40.50.720">
    <property type="entry name" value="NAD(P)-binding Rossmann-like Domain"/>
    <property type="match status" value="1"/>
</dbReference>
<evidence type="ECO:0000256" key="1">
    <source>
        <dbReference type="ARBA" id="ARBA00006484"/>
    </source>
</evidence>
<reference evidence="4" key="1">
    <citation type="submission" date="2020-10" db="EMBL/GenBank/DDBJ databases">
        <authorList>
            <person name="Castelo-Branco R."/>
            <person name="Eusebio N."/>
            <person name="Adriana R."/>
            <person name="Vieira A."/>
            <person name="Brugerolle De Fraissinette N."/>
            <person name="Rezende De Castro R."/>
            <person name="Schneider M.P."/>
            <person name="Vasconcelos V."/>
            <person name="Leao P.N."/>
        </authorList>
    </citation>
    <scope>NUCLEOTIDE SEQUENCE</scope>
    <source>
        <strain evidence="4">LEGE 11480</strain>
    </source>
</reference>
<dbReference type="Proteomes" id="UP000625316">
    <property type="component" value="Unassembled WGS sequence"/>
</dbReference>
<accession>A0A928VRJ2</accession>
<dbReference type="PRINTS" id="PR00080">
    <property type="entry name" value="SDRFAMILY"/>
</dbReference>
<dbReference type="EMBL" id="JADEXQ010000056">
    <property type="protein sequence ID" value="MBE9031237.1"/>
    <property type="molecule type" value="Genomic_DNA"/>
</dbReference>
<protein>
    <submittedName>
        <fullName evidence="4">SDR family NAD(P)-dependent oxidoreductase</fullName>
    </submittedName>
</protein>
<evidence type="ECO:0000256" key="3">
    <source>
        <dbReference type="RuleBase" id="RU000363"/>
    </source>
</evidence>
<dbReference type="GO" id="GO:0016491">
    <property type="term" value="F:oxidoreductase activity"/>
    <property type="evidence" value="ECO:0007669"/>
    <property type="project" value="UniProtKB-KW"/>
</dbReference>
<dbReference type="InterPro" id="IPR002347">
    <property type="entry name" value="SDR_fam"/>
</dbReference>
<dbReference type="PANTHER" id="PTHR44196:SF1">
    <property type="entry name" value="DEHYDROGENASE_REDUCTASE SDR FAMILY MEMBER 7B"/>
    <property type="match status" value="1"/>
</dbReference>
<gene>
    <name evidence="4" type="ORF">IQ266_15995</name>
</gene>
<name>A0A928VRJ2_9CYAN</name>
<proteinExistence type="inferred from homology"/>
<evidence type="ECO:0000256" key="2">
    <source>
        <dbReference type="ARBA" id="ARBA00023002"/>
    </source>
</evidence>
<keyword evidence="2" id="KW-0560">Oxidoreductase</keyword>
<comment type="caution">
    <text evidence="4">The sequence shown here is derived from an EMBL/GenBank/DDBJ whole genome shotgun (WGS) entry which is preliminary data.</text>
</comment>